<dbReference type="STRING" id="1427518.XSR1_60011"/>
<proteinExistence type="predicted"/>
<protein>
    <submittedName>
        <fullName evidence="1">Uncharacterized protein</fullName>
    </submittedName>
</protein>
<dbReference type="Proteomes" id="UP000019202">
    <property type="component" value="Unassembled WGS sequence"/>
</dbReference>
<reference evidence="1" key="1">
    <citation type="submission" date="2013-11" db="EMBL/GenBank/DDBJ databases">
        <title>Draft genome sequence and annotation of the entomopathogenic bacteria, Xenorhabdus cabanillasi strain JM26 and Xenorhabdus szentirmai strain DSM 16338.</title>
        <authorList>
            <person name="Gualtieri M."/>
            <person name="Ogier J.C."/>
            <person name="Pages S."/>
            <person name="Givaudan A."/>
            <person name="Gaudriault S."/>
        </authorList>
    </citation>
    <scope>NUCLEOTIDE SEQUENCE [LARGE SCALE GENOMIC DNA]</scope>
    <source>
        <strain evidence="1">DSM 16338</strain>
    </source>
</reference>
<comment type="caution">
    <text evidence="1">The sequence shown here is derived from an EMBL/GenBank/DDBJ whole genome shotgun (WGS) entry which is preliminary data.</text>
</comment>
<evidence type="ECO:0000313" key="2">
    <source>
        <dbReference type="Proteomes" id="UP000019202"/>
    </source>
</evidence>
<dbReference type="EMBL" id="CBXF010000121">
    <property type="protein sequence ID" value="CDL84962.1"/>
    <property type="molecule type" value="Genomic_DNA"/>
</dbReference>
<sequence>MRAALNFKKIANTFSLIIFYEKINELMIHDNNHTNESRSLLW</sequence>
<accession>W1J2J7</accession>
<evidence type="ECO:0000313" key="1">
    <source>
        <dbReference type="EMBL" id="CDL84962.1"/>
    </source>
</evidence>
<organism evidence="1 2">
    <name type="scientific">Xenorhabdus szentirmaii DSM 16338</name>
    <dbReference type="NCBI Taxonomy" id="1427518"/>
    <lineage>
        <taxon>Bacteria</taxon>
        <taxon>Pseudomonadati</taxon>
        <taxon>Pseudomonadota</taxon>
        <taxon>Gammaproteobacteria</taxon>
        <taxon>Enterobacterales</taxon>
        <taxon>Morganellaceae</taxon>
        <taxon>Xenorhabdus</taxon>
    </lineage>
</organism>
<keyword evidence="2" id="KW-1185">Reference proteome</keyword>
<gene>
    <name evidence="1" type="ORF">XSR1_60011</name>
</gene>
<name>W1J2J7_9GAMM</name>
<dbReference type="AlphaFoldDB" id="W1J2J7"/>